<name>A0A2L0EUW7_SORCE</name>
<feature type="region of interest" description="Disordered" evidence="1">
    <location>
        <begin position="1"/>
        <end position="24"/>
    </location>
</feature>
<dbReference type="AlphaFoldDB" id="A0A2L0EUW7"/>
<reference evidence="2 3" key="1">
    <citation type="submission" date="2015-09" db="EMBL/GenBank/DDBJ databases">
        <title>Sorangium comparison.</title>
        <authorList>
            <person name="Zaburannyi N."/>
            <person name="Bunk B."/>
            <person name="Overmann J."/>
            <person name="Mueller R."/>
        </authorList>
    </citation>
    <scope>NUCLEOTIDE SEQUENCE [LARGE SCALE GENOMIC DNA]</scope>
    <source>
        <strain evidence="2 3">So ce26</strain>
    </source>
</reference>
<feature type="compositionally biased region" description="Basic and acidic residues" evidence="1">
    <location>
        <begin position="1"/>
        <end position="22"/>
    </location>
</feature>
<dbReference type="OrthoDB" id="5522247at2"/>
<evidence type="ECO:0000256" key="1">
    <source>
        <dbReference type="SAM" id="MobiDB-lite"/>
    </source>
</evidence>
<dbReference type="EMBL" id="CP012673">
    <property type="protein sequence ID" value="AUX43096.1"/>
    <property type="molecule type" value="Genomic_DNA"/>
</dbReference>
<gene>
    <name evidence="2" type="ORF">SOCE26_045370</name>
</gene>
<protein>
    <submittedName>
        <fullName evidence="2">Uncharacterized protein</fullName>
    </submittedName>
</protein>
<accession>A0A2L0EUW7</accession>
<sequence length="147" mass="16137">MSSTSPEEHPQAPDEQRTEPVERPPWTRRFAPLLLIAGVLLGGRILFSEVPEEREVELRLDEAATVVQLDVTWTDRSSGDGDAAATPVHGSTWRFAEGTAPRSVVSKVRLPDGRYDLEIAVDRSGGRDTTHRAVTLGDADKITLPVR</sequence>
<organism evidence="2 3">
    <name type="scientific">Sorangium cellulosum</name>
    <name type="common">Polyangium cellulosum</name>
    <dbReference type="NCBI Taxonomy" id="56"/>
    <lineage>
        <taxon>Bacteria</taxon>
        <taxon>Pseudomonadati</taxon>
        <taxon>Myxococcota</taxon>
        <taxon>Polyangia</taxon>
        <taxon>Polyangiales</taxon>
        <taxon>Polyangiaceae</taxon>
        <taxon>Sorangium</taxon>
    </lineage>
</organism>
<dbReference type="RefSeq" id="WP_104981816.1">
    <property type="nucleotide sequence ID" value="NZ_CP012673.1"/>
</dbReference>
<proteinExistence type="predicted"/>
<evidence type="ECO:0000313" key="3">
    <source>
        <dbReference type="Proteomes" id="UP000238348"/>
    </source>
</evidence>
<evidence type="ECO:0000313" key="2">
    <source>
        <dbReference type="EMBL" id="AUX43096.1"/>
    </source>
</evidence>
<dbReference type="Proteomes" id="UP000238348">
    <property type="component" value="Chromosome"/>
</dbReference>